<evidence type="ECO:0000313" key="2">
    <source>
        <dbReference type="Proteomes" id="UP001596472"/>
    </source>
</evidence>
<reference evidence="2" key="1">
    <citation type="journal article" date="2019" name="Int. J. Syst. Evol. Microbiol.">
        <title>The Global Catalogue of Microorganisms (GCM) 10K type strain sequencing project: providing services to taxonomists for standard genome sequencing and annotation.</title>
        <authorList>
            <consortium name="The Broad Institute Genomics Platform"/>
            <consortium name="The Broad Institute Genome Sequencing Center for Infectious Disease"/>
            <person name="Wu L."/>
            <person name="Ma J."/>
        </authorList>
    </citation>
    <scope>NUCLEOTIDE SEQUENCE [LARGE SCALE GENOMIC DNA]</scope>
    <source>
        <strain evidence="2">CGMCC 4.1467</strain>
    </source>
</reference>
<gene>
    <name evidence="1" type="ORF">ACFQY0_15580</name>
</gene>
<dbReference type="RefSeq" id="WP_379714147.1">
    <property type="nucleotide sequence ID" value="NZ_JBHTBS010000008.1"/>
</dbReference>
<evidence type="ECO:0000313" key="1">
    <source>
        <dbReference type="EMBL" id="MFC7338616.1"/>
    </source>
</evidence>
<accession>A0ABW2LCU3</accession>
<dbReference type="EMBL" id="JBHTBS010000008">
    <property type="protein sequence ID" value="MFC7338616.1"/>
    <property type="molecule type" value="Genomic_DNA"/>
</dbReference>
<protein>
    <submittedName>
        <fullName evidence="1">Uncharacterized protein</fullName>
    </submittedName>
</protein>
<keyword evidence="2" id="KW-1185">Reference proteome</keyword>
<dbReference type="Proteomes" id="UP001596472">
    <property type="component" value="Unassembled WGS sequence"/>
</dbReference>
<proteinExistence type="predicted"/>
<sequence length="632" mass="71177">MRALVVGLLMLCPLAHGESGPSDAAVTFLIKLARDRIDLTRDTALHEGTTAEKEAVIRRQLKRLSSVVDEGELRAIDEKVEGDLAAVLVSRIIDYDPSQLQIFAIGMLRRDDRWLPAPVPASFENTGITYLPELSRSSRELEDWMLRERTHHLTRLRDDIQANLLDDIHKAGSIEELRELSPDEIVLNFIDACSERDLPGALLYLGGLEAKRPKNWDDILQFVSSNIREIKEPNEAWRDLTHMDGARAVIQTDTFANGAMVSIGEFSPFESIPGQPEISIFHFPLERSLDETWRLKLPSWLLDGIPPDGADPSDVELIEAFPEKLIEKQSPLTFRNPGALMESFQQALSSPRFENILPYISPPPSGDALAVLERASELWLDFRGRDSQAPLLLEVQQDGDQACALISLFDDRNPQIRRSLVRRVFLLRKDDHWAIPAHPQEKTDQTSQKLVAWAEKTSGLDEEEWLKRLGLATTIGGIPADSAPTEAEALVAAKAWLESIRSRDPRAILRSVAAFDDERGIKNLFRTIGHELQADHLTEVLKIHRRGRWAAVSVDTFPTQRSDDPYLLLYPIVRTESGPRVLAEALLYHADTRSRDFLNQTTWNRLNDRLPEAAVAELKEIQNAHDALANKP</sequence>
<comment type="caution">
    <text evidence="1">The sequence shown here is derived from an EMBL/GenBank/DDBJ whole genome shotgun (WGS) entry which is preliminary data.</text>
</comment>
<organism evidence="1 2">
    <name type="scientific">Haloferula chungangensis</name>
    <dbReference type="NCBI Taxonomy" id="1048331"/>
    <lineage>
        <taxon>Bacteria</taxon>
        <taxon>Pseudomonadati</taxon>
        <taxon>Verrucomicrobiota</taxon>
        <taxon>Verrucomicrobiia</taxon>
        <taxon>Verrucomicrobiales</taxon>
        <taxon>Verrucomicrobiaceae</taxon>
        <taxon>Haloferula</taxon>
    </lineage>
</organism>
<name>A0ABW2LCU3_9BACT</name>